<comment type="caution">
    <text evidence="1">The sequence shown here is derived from an EMBL/GenBank/DDBJ whole genome shotgun (WGS) entry which is preliminary data.</text>
</comment>
<gene>
    <name evidence="1" type="ORF">DSO57_1029188</name>
</gene>
<protein>
    <submittedName>
        <fullName evidence="1">Uncharacterized protein</fullName>
    </submittedName>
</protein>
<reference evidence="1" key="1">
    <citation type="submission" date="2022-04" db="EMBL/GenBank/DDBJ databases">
        <title>Genome of the entomopathogenic fungus Entomophthora muscae.</title>
        <authorList>
            <person name="Elya C."/>
            <person name="Lovett B.R."/>
            <person name="Lee E."/>
            <person name="Macias A.M."/>
            <person name="Hajek A.E."/>
            <person name="De Bivort B.L."/>
            <person name="Kasson M.T."/>
            <person name="De Fine Licht H.H."/>
            <person name="Stajich J.E."/>
        </authorList>
    </citation>
    <scope>NUCLEOTIDE SEQUENCE</scope>
    <source>
        <strain evidence="1">Berkeley</strain>
    </source>
</reference>
<proteinExistence type="predicted"/>
<accession>A0ACC2SEK9</accession>
<sequence>MSEATTLALAAAVVFAGGGVDPLFPLPLLGLPQLQLSINTCRTFLPLAWRCLPQEGKCSNHRIPGIDMRILGAISQPEQGFDPEFYLFRSWGCSNFCLLEEGTKLYDNLLERFHAAKDASSDIISAGKLGVRFSAGPGGWQ</sequence>
<evidence type="ECO:0000313" key="1">
    <source>
        <dbReference type="EMBL" id="KAJ9060587.1"/>
    </source>
</evidence>
<name>A0ACC2SEK9_9FUNG</name>
<dbReference type="EMBL" id="QTSX02005161">
    <property type="protein sequence ID" value="KAJ9060587.1"/>
    <property type="molecule type" value="Genomic_DNA"/>
</dbReference>
<organism evidence="1 2">
    <name type="scientific">Entomophthora muscae</name>
    <dbReference type="NCBI Taxonomy" id="34485"/>
    <lineage>
        <taxon>Eukaryota</taxon>
        <taxon>Fungi</taxon>
        <taxon>Fungi incertae sedis</taxon>
        <taxon>Zoopagomycota</taxon>
        <taxon>Entomophthoromycotina</taxon>
        <taxon>Entomophthoromycetes</taxon>
        <taxon>Entomophthorales</taxon>
        <taxon>Entomophthoraceae</taxon>
        <taxon>Entomophthora</taxon>
    </lineage>
</organism>
<keyword evidence="2" id="KW-1185">Reference proteome</keyword>
<dbReference type="Proteomes" id="UP001165960">
    <property type="component" value="Unassembled WGS sequence"/>
</dbReference>
<evidence type="ECO:0000313" key="2">
    <source>
        <dbReference type="Proteomes" id="UP001165960"/>
    </source>
</evidence>